<name>A0AAD6SSW9_9AGAR</name>
<sequence>MVTIAEDIAEEEPKGQVGGIGEETAGPALKEFMHIVRMLHAADDSLVTPNQRASHLAFFMRLLSHLAPFLITSWSNTMNCCVCHGEPQLLFRSADMAKVNNFFNGQSHNASKIIPDEWYSAGRRTHGEDANLRREIFLVIYGGVVEPAMAIIERDLLDNGLLDSAVDDDDHLSASCPGEGDYSDEDTASDATSDEDNPSDTEDHGVQRRLRFRGYIEVAATGKVARQAQLERLVEEAKRTERLGLPVDPLGFAPFGTTLTSPEFAKCFMVLADRKDLGQWGGLGGRIPATNQAMLDSHKNIGLWNKAQVVERCVLLDTKAEAHGLAPETVHERSHHPAQLSAFIKAVQGAGIAAKHYCVKDPDNPLTLTESSFPSLQHLVYTHDVLNNPDLNTFLTDRPDLIFRTVASVLGPAELQAALPLDYTNYDLSICTTPVYLPAVLRDEMDLWECAMEGHKQCCLVSLGKAEETGKLSSPDMDTIKKMSVQGRTQEHSASILNCSTCKWKEINSMVNLPAEFSQFFWLLH</sequence>
<evidence type="ECO:0000313" key="3">
    <source>
        <dbReference type="Proteomes" id="UP001218188"/>
    </source>
</evidence>
<evidence type="ECO:0000313" key="2">
    <source>
        <dbReference type="EMBL" id="KAJ7033075.1"/>
    </source>
</evidence>
<gene>
    <name evidence="2" type="ORF">C8F04DRAFT_1184336</name>
</gene>
<proteinExistence type="predicted"/>
<keyword evidence="3" id="KW-1185">Reference proteome</keyword>
<accession>A0AAD6SSW9</accession>
<protein>
    <submittedName>
        <fullName evidence="2">Uncharacterized protein</fullName>
    </submittedName>
</protein>
<comment type="caution">
    <text evidence="2">The sequence shown here is derived from an EMBL/GenBank/DDBJ whole genome shotgun (WGS) entry which is preliminary data.</text>
</comment>
<organism evidence="2 3">
    <name type="scientific">Mycena alexandri</name>
    <dbReference type="NCBI Taxonomy" id="1745969"/>
    <lineage>
        <taxon>Eukaryota</taxon>
        <taxon>Fungi</taxon>
        <taxon>Dikarya</taxon>
        <taxon>Basidiomycota</taxon>
        <taxon>Agaricomycotina</taxon>
        <taxon>Agaricomycetes</taxon>
        <taxon>Agaricomycetidae</taxon>
        <taxon>Agaricales</taxon>
        <taxon>Marasmiineae</taxon>
        <taxon>Mycenaceae</taxon>
        <taxon>Mycena</taxon>
    </lineage>
</organism>
<dbReference type="EMBL" id="JARJCM010000067">
    <property type="protein sequence ID" value="KAJ7033075.1"/>
    <property type="molecule type" value="Genomic_DNA"/>
</dbReference>
<dbReference type="Proteomes" id="UP001218188">
    <property type="component" value="Unassembled WGS sequence"/>
</dbReference>
<feature type="compositionally biased region" description="Acidic residues" evidence="1">
    <location>
        <begin position="181"/>
        <end position="200"/>
    </location>
</feature>
<evidence type="ECO:0000256" key="1">
    <source>
        <dbReference type="SAM" id="MobiDB-lite"/>
    </source>
</evidence>
<feature type="region of interest" description="Disordered" evidence="1">
    <location>
        <begin position="173"/>
        <end position="206"/>
    </location>
</feature>
<reference evidence="2" key="1">
    <citation type="submission" date="2023-03" db="EMBL/GenBank/DDBJ databases">
        <title>Massive genome expansion in bonnet fungi (Mycena s.s.) driven by repeated elements and novel gene families across ecological guilds.</title>
        <authorList>
            <consortium name="Lawrence Berkeley National Laboratory"/>
            <person name="Harder C.B."/>
            <person name="Miyauchi S."/>
            <person name="Viragh M."/>
            <person name="Kuo A."/>
            <person name="Thoen E."/>
            <person name="Andreopoulos B."/>
            <person name="Lu D."/>
            <person name="Skrede I."/>
            <person name="Drula E."/>
            <person name="Henrissat B."/>
            <person name="Morin E."/>
            <person name="Kohler A."/>
            <person name="Barry K."/>
            <person name="LaButti K."/>
            <person name="Morin E."/>
            <person name="Salamov A."/>
            <person name="Lipzen A."/>
            <person name="Mereny Z."/>
            <person name="Hegedus B."/>
            <person name="Baldrian P."/>
            <person name="Stursova M."/>
            <person name="Weitz H."/>
            <person name="Taylor A."/>
            <person name="Grigoriev I.V."/>
            <person name="Nagy L.G."/>
            <person name="Martin F."/>
            <person name="Kauserud H."/>
        </authorList>
    </citation>
    <scope>NUCLEOTIDE SEQUENCE</scope>
    <source>
        <strain evidence="2">CBHHK200</strain>
    </source>
</reference>
<dbReference type="AlphaFoldDB" id="A0AAD6SSW9"/>